<protein>
    <recommendedName>
        <fullName evidence="3">Histone H1</fullName>
    </recommendedName>
</protein>
<evidence type="ECO:0000313" key="11">
    <source>
        <dbReference type="Proteomes" id="UP001138500"/>
    </source>
</evidence>
<dbReference type="GO" id="GO:0030261">
    <property type="term" value="P:chromosome condensation"/>
    <property type="evidence" value="ECO:0007669"/>
    <property type="project" value="TreeGrafter"/>
</dbReference>
<keyword evidence="5 7" id="KW-0238">DNA-binding</keyword>
<reference evidence="10 11" key="2">
    <citation type="journal article" date="2021" name="Curr. Genet.">
        <title>Genetic response to nitrogen starvation in the aggressive Eucalyptus foliar pathogen Teratosphaeria destructans.</title>
        <authorList>
            <person name="Havenga M."/>
            <person name="Wingfield B.D."/>
            <person name="Wingfield M.J."/>
            <person name="Dreyer L.L."/>
            <person name="Roets F."/>
            <person name="Aylward J."/>
        </authorList>
    </citation>
    <scope>NUCLEOTIDE SEQUENCE [LARGE SCALE GENOMIC DNA]</scope>
    <source>
        <strain evidence="10">CMW44962</strain>
    </source>
</reference>
<dbReference type="GO" id="GO:0006334">
    <property type="term" value="P:nucleosome assembly"/>
    <property type="evidence" value="ECO:0007669"/>
    <property type="project" value="InterPro"/>
</dbReference>
<dbReference type="EMBL" id="RIBY02001557">
    <property type="protein sequence ID" value="KAH9828431.1"/>
    <property type="molecule type" value="Genomic_DNA"/>
</dbReference>
<evidence type="ECO:0000256" key="6">
    <source>
        <dbReference type="ARBA" id="ARBA00023242"/>
    </source>
</evidence>
<dbReference type="PANTHER" id="PTHR11467:SF36">
    <property type="entry name" value="HISTONE 24-RELATED"/>
    <property type="match status" value="1"/>
</dbReference>
<dbReference type="PANTHER" id="PTHR11467">
    <property type="entry name" value="HISTONE H1"/>
    <property type="match status" value="1"/>
</dbReference>
<dbReference type="GO" id="GO:0030527">
    <property type="term" value="F:structural constituent of chromatin"/>
    <property type="evidence" value="ECO:0007669"/>
    <property type="project" value="InterPro"/>
</dbReference>
<dbReference type="GO" id="GO:0031492">
    <property type="term" value="F:nucleosomal DNA binding"/>
    <property type="evidence" value="ECO:0007669"/>
    <property type="project" value="TreeGrafter"/>
</dbReference>
<name>A0A9W7STP9_9PEZI</name>
<dbReference type="GO" id="GO:0005634">
    <property type="term" value="C:nucleus"/>
    <property type="evidence" value="ECO:0007669"/>
    <property type="project" value="UniProtKB-SubCell"/>
</dbReference>
<comment type="caution">
    <text evidence="10">The sequence shown here is derived from an EMBL/GenBank/DDBJ whole genome shotgun (WGS) entry which is preliminary data.</text>
</comment>
<dbReference type="GO" id="GO:0000786">
    <property type="term" value="C:nucleosome"/>
    <property type="evidence" value="ECO:0007669"/>
    <property type="project" value="InterPro"/>
</dbReference>
<feature type="region of interest" description="Disordered" evidence="8">
    <location>
        <begin position="73"/>
        <end position="217"/>
    </location>
</feature>
<sequence length="217" mass="22432">MAPKKSTTTKKTAGTAASHGSYMDMIKEAIINLKDRQGSSRQAIKKYVMANNDLGNATESAISSNLNRALLKGSENGTFTRPKGNSGPVKLAGPKPSATTTKAPAKAKASTAKTTKATTATTKKAPAKKTAAAAKKTTTTKKAPAKTATAVKTKTTKAKATAPAPAVEDKKTVVLTKTKSGRASKGPKQEEKAKVTKRKAPAKKATPKKTATPKTKA</sequence>
<feature type="compositionally biased region" description="Low complexity" evidence="8">
    <location>
        <begin position="208"/>
        <end position="217"/>
    </location>
</feature>
<dbReference type="InterPro" id="IPR005818">
    <property type="entry name" value="Histone_H1/H5_H15"/>
</dbReference>
<feature type="compositionally biased region" description="Low complexity" evidence="8">
    <location>
        <begin position="94"/>
        <end position="166"/>
    </location>
</feature>
<dbReference type="AlphaFoldDB" id="A0A9W7STP9"/>
<reference evidence="10 11" key="1">
    <citation type="journal article" date="2018" name="IMA Fungus">
        <title>IMA Genome-F 10: Nine draft genome sequences of Claviceps purpurea s.lat., including C. arundinis, C. humidiphila, and C. cf. spartinae, pseudomolecules for the pitch canker pathogen Fusarium circinatum, draft genome of Davidsoniella eucalypti, Grosmannia galeiformis, Quambalaria eucalypti, and Teratosphaeria destructans.</title>
        <authorList>
            <person name="Wingfield B.D."/>
            <person name="Liu M."/>
            <person name="Nguyen H.D."/>
            <person name="Lane F.A."/>
            <person name="Morgan S.W."/>
            <person name="De Vos L."/>
            <person name="Wilken P.M."/>
            <person name="Duong T.A."/>
            <person name="Aylward J."/>
            <person name="Coetzee M.P."/>
            <person name="Dadej K."/>
            <person name="De Beer Z.W."/>
            <person name="Findlay W."/>
            <person name="Havenga M."/>
            <person name="Kolarik M."/>
            <person name="Menzies J.G."/>
            <person name="Naidoo K."/>
            <person name="Pochopski O."/>
            <person name="Shoukouhi P."/>
            <person name="Santana Q.C."/>
            <person name="Seifert K.A."/>
            <person name="Soal N."/>
            <person name="Steenkamp E.T."/>
            <person name="Tatham C.T."/>
            <person name="van der Nest M.A."/>
            <person name="Wingfield M.J."/>
        </authorList>
    </citation>
    <scope>NUCLEOTIDE SEQUENCE [LARGE SCALE GENOMIC DNA]</scope>
    <source>
        <strain evidence="10">CMW44962</strain>
    </source>
</reference>
<dbReference type="SUPFAM" id="SSF46785">
    <property type="entry name" value="Winged helix' DNA-binding domain"/>
    <property type="match status" value="1"/>
</dbReference>
<comment type="similarity">
    <text evidence="7">Belongs to the histone H1/H5 family.</text>
</comment>
<dbReference type="CDD" id="cd00073">
    <property type="entry name" value="H15"/>
    <property type="match status" value="1"/>
</dbReference>
<dbReference type="Proteomes" id="UP001138500">
    <property type="component" value="Unassembled WGS sequence"/>
</dbReference>
<evidence type="ECO:0000313" key="10">
    <source>
        <dbReference type="EMBL" id="KAH9828431.1"/>
    </source>
</evidence>
<comment type="subcellular location">
    <subcellularLocation>
        <location evidence="2">Chromosome</location>
    </subcellularLocation>
    <subcellularLocation>
        <location evidence="1 7">Nucleus</location>
    </subcellularLocation>
</comment>
<feature type="compositionally biased region" description="Basic residues" evidence="8">
    <location>
        <begin position="195"/>
        <end position="207"/>
    </location>
</feature>
<evidence type="ECO:0000256" key="2">
    <source>
        <dbReference type="ARBA" id="ARBA00004286"/>
    </source>
</evidence>
<evidence type="ECO:0000256" key="8">
    <source>
        <dbReference type="SAM" id="MobiDB-lite"/>
    </source>
</evidence>
<dbReference type="PRINTS" id="PR00624">
    <property type="entry name" value="HISTONEH5"/>
</dbReference>
<evidence type="ECO:0000256" key="4">
    <source>
        <dbReference type="ARBA" id="ARBA00022454"/>
    </source>
</evidence>
<dbReference type="Gene3D" id="1.10.10.10">
    <property type="entry name" value="Winged helix-like DNA-binding domain superfamily/Winged helix DNA-binding domain"/>
    <property type="match status" value="1"/>
</dbReference>
<accession>A0A9W7STP9</accession>
<dbReference type="Pfam" id="PF00538">
    <property type="entry name" value="Linker_histone"/>
    <property type="match status" value="1"/>
</dbReference>
<dbReference type="OrthoDB" id="1110759at2759"/>
<dbReference type="InterPro" id="IPR036390">
    <property type="entry name" value="WH_DNA-bd_sf"/>
</dbReference>
<dbReference type="InterPro" id="IPR036388">
    <property type="entry name" value="WH-like_DNA-bd_sf"/>
</dbReference>
<dbReference type="SMART" id="SM00526">
    <property type="entry name" value="H15"/>
    <property type="match status" value="1"/>
</dbReference>
<evidence type="ECO:0000256" key="7">
    <source>
        <dbReference type="RuleBase" id="RU003894"/>
    </source>
</evidence>
<evidence type="ECO:0000256" key="5">
    <source>
        <dbReference type="ARBA" id="ARBA00023125"/>
    </source>
</evidence>
<keyword evidence="6 7" id="KW-0539">Nucleus</keyword>
<organism evidence="10 11">
    <name type="scientific">Teratosphaeria destructans</name>
    <dbReference type="NCBI Taxonomy" id="418781"/>
    <lineage>
        <taxon>Eukaryota</taxon>
        <taxon>Fungi</taxon>
        <taxon>Dikarya</taxon>
        <taxon>Ascomycota</taxon>
        <taxon>Pezizomycotina</taxon>
        <taxon>Dothideomycetes</taxon>
        <taxon>Dothideomycetidae</taxon>
        <taxon>Mycosphaerellales</taxon>
        <taxon>Teratosphaeriaceae</taxon>
        <taxon>Teratosphaeria</taxon>
    </lineage>
</organism>
<keyword evidence="11" id="KW-1185">Reference proteome</keyword>
<dbReference type="GO" id="GO:0045910">
    <property type="term" value="P:negative regulation of DNA recombination"/>
    <property type="evidence" value="ECO:0007669"/>
    <property type="project" value="TreeGrafter"/>
</dbReference>
<dbReference type="PROSITE" id="PS51504">
    <property type="entry name" value="H15"/>
    <property type="match status" value="1"/>
</dbReference>
<evidence type="ECO:0000256" key="3">
    <source>
        <dbReference type="ARBA" id="ARBA00020833"/>
    </source>
</evidence>
<proteinExistence type="inferred from homology"/>
<evidence type="ECO:0000259" key="9">
    <source>
        <dbReference type="PROSITE" id="PS51504"/>
    </source>
</evidence>
<dbReference type="GO" id="GO:0003690">
    <property type="term" value="F:double-stranded DNA binding"/>
    <property type="evidence" value="ECO:0007669"/>
    <property type="project" value="TreeGrafter"/>
</dbReference>
<keyword evidence="4 7" id="KW-0158">Chromosome</keyword>
<evidence type="ECO:0000256" key="1">
    <source>
        <dbReference type="ARBA" id="ARBA00004123"/>
    </source>
</evidence>
<dbReference type="InterPro" id="IPR005819">
    <property type="entry name" value="H1/H5"/>
</dbReference>
<gene>
    <name evidence="10" type="ORF">Tdes44962_MAKER09290</name>
</gene>
<feature type="domain" description="H15" evidence="9">
    <location>
        <begin position="18"/>
        <end position="93"/>
    </location>
</feature>